<dbReference type="PANTHER" id="PTHR10224">
    <property type="entry name" value="ES1 PROTEIN HOMOLOG, MITOCHONDRIAL"/>
    <property type="match status" value="1"/>
</dbReference>
<dbReference type="PANTHER" id="PTHR10224:SF12">
    <property type="entry name" value="GLYOXALASE ELBB"/>
    <property type="match status" value="1"/>
</dbReference>
<dbReference type="RefSeq" id="XP_002769979.1">
    <property type="nucleotide sequence ID" value="XM_002769933.1"/>
</dbReference>
<dbReference type="Pfam" id="PF14886">
    <property type="entry name" value="FAM183"/>
    <property type="match status" value="1"/>
</dbReference>
<dbReference type="OrthoDB" id="543156at2759"/>
<dbReference type="InterPro" id="IPR029062">
    <property type="entry name" value="Class_I_gatase-like"/>
</dbReference>
<name>C5LKS2_PERM5</name>
<accession>C5LKS2</accession>
<dbReference type="GO" id="GO:0005929">
    <property type="term" value="C:cilium"/>
    <property type="evidence" value="ECO:0007669"/>
    <property type="project" value="UniProtKB-SubCell"/>
</dbReference>
<reference evidence="7 8" key="1">
    <citation type="submission" date="2008-07" db="EMBL/GenBank/DDBJ databases">
        <authorList>
            <person name="El-Sayed N."/>
            <person name="Caler E."/>
            <person name="Inman J."/>
            <person name="Amedeo P."/>
            <person name="Hass B."/>
            <person name="Wortman J."/>
        </authorList>
    </citation>
    <scope>NUCLEOTIDE SEQUENCE [LARGE SCALE GENOMIC DNA]</scope>
    <source>
        <strain evidence="8">ATCC 50983 / TXsc</strain>
    </source>
</reference>
<proteinExistence type="inferred from homology"/>
<keyword evidence="5" id="KW-0966">Cell projection</keyword>
<dbReference type="OMA" id="APIHKVY"/>
<keyword evidence="8" id="KW-1185">Reference proteome</keyword>
<dbReference type="InParanoid" id="C5LKS2"/>
<dbReference type="AlphaFoldDB" id="C5LKS2"/>
<dbReference type="EMBL" id="GG682907">
    <property type="protein sequence ID" value="EER02676.1"/>
    <property type="molecule type" value="Genomic_DNA"/>
</dbReference>
<comment type="subcellular location">
    <subcellularLocation>
        <location evidence="1">Cell projection</location>
        <location evidence="1">Cilium</location>
    </subcellularLocation>
    <subcellularLocation>
        <location evidence="2">Cytoplasm</location>
        <location evidence="2">Cytoskeleton</location>
    </subcellularLocation>
</comment>
<dbReference type="SUPFAM" id="SSF52317">
    <property type="entry name" value="Class I glutamine amidotransferase-like"/>
    <property type="match status" value="1"/>
</dbReference>
<evidence type="ECO:0000256" key="1">
    <source>
        <dbReference type="ARBA" id="ARBA00004138"/>
    </source>
</evidence>
<keyword evidence="3" id="KW-0963">Cytoplasm</keyword>
<sequence length="348" mass="37876">MPEKGDLNAEIKLWNERIEKENKVNAKIREAPFSLARLPDSITAKPNEENLGSRHRSASMLDILENLRKSSTDPRDKFLLPQTASQDFGWLLSDSRVSRRNKKSHPTTVTTASSHRAFAAVATKRVAVVLSGCGHLDGSEIREAVFVLTELSRANTKYQCFAPDIQQMHVVDHSDGSIDSGSKRNVLVEASRIGREGTLPLTDLKAKDYDALMFPGGFGAAKNLSNFAVKGSGMSVHPEVERAIKEFNQAGHPIGLVCIAPVLAAKVLNAEVTMGSDEVSEEYPNASAAQAVKEIGGKHFNTKLNEAHVDTAKKVVTSAAYMNNTAPIHEIHESVAAMVRETLKLINS</sequence>
<evidence type="ECO:0000256" key="3">
    <source>
        <dbReference type="ARBA" id="ARBA00022490"/>
    </source>
</evidence>
<evidence type="ECO:0000256" key="4">
    <source>
        <dbReference type="ARBA" id="ARBA00023212"/>
    </source>
</evidence>
<dbReference type="Gene3D" id="3.40.50.880">
    <property type="match status" value="1"/>
</dbReference>
<evidence type="ECO:0000256" key="6">
    <source>
        <dbReference type="ARBA" id="ARBA00034777"/>
    </source>
</evidence>
<evidence type="ECO:0000256" key="2">
    <source>
        <dbReference type="ARBA" id="ARBA00004245"/>
    </source>
</evidence>
<evidence type="ECO:0000256" key="5">
    <source>
        <dbReference type="ARBA" id="ARBA00023273"/>
    </source>
</evidence>
<protein>
    <submittedName>
        <fullName evidence="7">Uncharacterized protein</fullName>
    </submittedName>
</protein>
<comment type="similarity">
    <text evidence="6">Belongs to the CFAP144 family.</text>
</comment>
<evidence type="ECO:0000313" key="7">
    <source>
        <dbReference type="EMBL" id="EER02676.1"/>
    </source>
</evidence>
<dbReference type="Proteomes" id="UP000007800">
    <property type="component" value="Unassembled WGS sequence"/>
</dbReference>
<evidence type="ECO:0000313" key="8">
    <source>
        <dbReference type="Proteomes" id="UP000007800"/>
    </source>
</evidence>
<dbReference type="GeneID" id="9048106"/>
<gene>
    <name evidence="7" type="ORF">Pmar_PMAR016766</name>
</gene>
<keyword evidence="4" id="KW-0206">Cytoskeleton</keyword>
<dbReference type="NCBIfam" id="NF008747">
    <property type="entry name" value="PRK11780.1"/>
    <property type="match status" value="1"/>
</dbReference>
<dbReference type="GO" id="GO:0005856">
    <property type="term" value="C:cytoskeleton"/>
    <property type="evidence" value="ECO:0007669"/>
    <property type="project" value="UniProtKB-SubCell"/>
</dbReference>
<dbReference type="InterPro" id="IPR029214">
    <property type="entry name" value="CFAP144"/>
</dbReference>
<organism evidence="8">
    <name type="scientific">Perkinsus marinus (strain ATCC 50983 / TXsc)</name>
    <dbReference type="NCBI Taxonomy" id="423536"/>
    <lineage>
        <taxon>Eukaryota</taxon>
        <taxon>Sar</taxon>
        <taxon>Alveolata</taxon>
        <taxon>Perkinsozoa</taxon>
        <taxon>Perkinsea</taxon>
        <taxon>Perkinsida</taxon>
        <taxon>Perkinsidae</taxon>
        <taxon>Perkinsus</taxon>
    </lineage>
</organism>